<dbReference type="PROSITE" id="PS00903">
    <property type="entry name" value="CYT_DCMP_DEAMINASES_1"/>
    <property type="match status" value="1"/>
</dbReference>
<dbReference type="CDD" id="cd01283">
    <property type="entry name" value="cytidine_deaminase"/>
    <property type="match status" value="1"/>
</dbReference>
<keyword evidence="6 14" id="KW-0479">Metal-binding</keyword>
<dbReference type="GO" id="GO:0004126">
    <property type="term" value="F:cytidine deaminase activity"/>
    <property type="evidence" value="ECO:0007669"/>
    <property type="project" value="UniProtKB-UniRule"/>
</dbReference>
<feature type="binding site" evidence="13">
    <location>
        <begin position="52"/>
        <end position="58"/>
    </location>
    <ligand>
        <name>substrate</name>
    </ligand>
</feature>
<dbReference type="InterPro" id="IPR002125">
    <property type="entry name" value="CMP_dCMP_dom"/>
</dbReference>
<keyword evidence="7 15" id="KW-0378">Hydrolase</keyword>
<name>A0A6N4DJN2_9GAMM</name>
<evidence type="ECO:0000256" key="10">
    <source>
        <dbReference type="ARBA" id="ARBA00049252"/>
    </source>
</evidence>
<evidence type="ECO:0000256" key="7">
    <source>
        <dbReference type="ARBA" id="ARBA00022801"/>
    </source>
</evidence>
<comment type="function">
    <text evidence="2 15">This enzyme scavenges exogenous and endogenous cytidine and 2'-deoxycytidine for UMP synthesis.</text>
</comment>
<dbReference type="GO" id="GO:0042802">
    <property type="term" value="F:identical protein binding"/>
    <property type="evidence" value="ECO:0007669"/>
    <property type="project" value="UniProtKB-ARBA"/>
</dbReference>
<evidence type="ECO:0000256" key="15">
    <source>
        <dbReference type="RuleBase" id="RU364006"/>
    </source>
</evidence>
<dbReference type="GO" id="GO:0072527">
    <property type="term" value="P:pyrimidine-containing compound metabolic process"/>
    <property type="evidence" value="ECO:0007669"/>
    <property type="project" value="UniProtKB-ARBA"/>
</dbReference>
<dbReference type="NCBIfam" id="TIGR01354">
    <property type="entry name" value="cyt_deam_tetra"/>
    <property type="match status" value="1"/>
</dbReference>
<accession>A0A6N4DJN2</accession>
<evidence type="ECO:0000256" key="12">
    <source>
        <dbReference type="PIRSR" id="PIRSR606262-1"/>
    </source>
</evidence>
<reference evidence="17 18" key="1">
    <citation type="submission" date="2018-03" db="EMBL/GenBank/DDBJ databases">
        <title>Cross-interface Injection: A General Nanoliter Liquid Handling Method Applied to Single Cells Genome Amplification Automated Nanoliter Liquid Handling Applied to Single Cell Multiple Displacement Amplification.</title>
        <authorList>
            <person name="Yun J."/>
            <person name="Xu P."/>
            <person name="Xu J."/>
            <person name="Dai X."/>
            <person name="Wang Y."/>
            <person name="Zheng X."/>
            <person name="Cao C."/>
            <person name="Yi Q."/>
            <person name="Zhu Y."/>
            <person name="Wang L."/>
            <person name="Dong Z."/>
            <person name="Huang Y."/>
            <person name="Huang L."/>
            <person name="Du W."/>
        </authorList>
    </citation>
    <scope>NUCLEOTIDE SEQUENCE [LARGE SCALE GENOMIC DNA]</scope>
    <source>
        <strain evidence="17 18">A9-4</strain>
    </source>
</reference>
<evidence type="ECO:0000256" key="14">
    <source>
        <dbReference type="PIRSR" id="PIRSR606262-3"/>
    </source>
</evidence>
<evidence type="ECO:0000313" key="17">
    <source>
        <dbReference type="EMBL" id="PTB89717.1"/>
    </source>
</evidence>
<dbReference type="GO" id="GO:0055086">
    <property type="term" value="P:nucleobase-containing small molecule metabolic process"/>
    <property type="evidence" value="ECO:0007669"/>
    <property type="project" value="UniProtKB-ARBA"/>
</dbReference>
<dbReference type="InterPro" id="IPR016192">
    <property type="entry name" value="APOBEC/CMP_deaminase_Zn-bd"/>
</dbReference>
<dbReference type="InterPro" id="IPR016193">
    <property type="entry name" value="Cytidine_deaminase-like"/>
</dbReference>
<evidence type="ECO:0000256" key="11">
    <source>
        <dbReference type="ARBA" id="ARBA00049558"/>
    </source>
</evidence>
<evidence type="ECO:0000256" key="9">
    <source>
        <dbReference type="ARBA" id="ARBA00032005"/>
    </source>
</evidence>
<feature type="binding site" evidence="14">
    <location>
        <position position="98"/>
    </location>
    <ligand>
        <name>Zn(2+)</name>
        <dbReference type="ChEBI" id="CHEBI:29105"/>
        <note>catalytic</note>
    </ligand>
</feature>
<dbReference type="EMBL" id="PYVG01000008">
    <property type="protein sequence ID" value="PTB89717.1"/>
    <property type="molecule type" value="Genomic_DNA"/>
</dbReference>
<keyword evidence="8 14" id="KW-0862">Zinc</keyword>
<dbReference type="SUPFAM" id="SSF53927">
    <property type="entry name" value="Cytidine deaminase-like"/>
    <property type="match status" value="1"/>
</dbReference>
<evidence type="ECO:0000256" key="5">
    <source>
        <dbReference type="ARBA" id="ARBA00018266"/>
    </source>
</evidence>
<evidence type="ECO:0000256" key="2">
    <source>
        <dbReference type="ARBA" id="ARBA00003949"/>
    </source>
</evidence>
<dbReference type="PROSITE" id="PS51747">
    <property type="entry name" value="CYT_DCMP_DEAMINASES_2"/>
    <property type="match status" value="1"/>
</dbReference>
<dbReference type="Pfam" id="PF00383">
    <property type="entry name" value="dCMP_cyt_deam_1"/>
    <property type="match status" value="1"/>
</dbReference>
<sequence length="148" mass="15550">MSKQSSAVSQAALEQAHGQAKQAAARAHAPYSKFPVGAVLQFSTGDLVLGCNVENASYGLTNCAERTAVYSALAQGKSLADVENIVIYTPGKTVYSPCGACRQVLAEFFSLDTPFISTCDVGEKTWTLGELLPSAFSTFEATADQISS</sequence>
<evidence type="ECO:0000313" key="18">
    <source>
        <dbReference type="Proteomes" id="UP000241514"/>
    </source>
</evidence>
<dbReference type="GO" id="GO:0005829">
    <property type="term" value="C:cytosol"/>
    <property type="evidence" value="ECO:0007669"/>
    <property type="project" value="TreeGrafter"/>
</dbReference>
<comment type="catalytic activity">
    <reaction evidence="11 15">
        <text>cytidine + H2O + H(+) = uridine + NH4(+)</text>
        <dbReference type="Rhea" id="RHEA:16069"/>
        <dbReference type="ChEBI" id="CHEBI:15377"/>
        <dbReference type="ChEBI" id="CHEBI:15378"/>
        <dbReference type="ChEBI" id="CHEBI:16704"/>
        <dbReference type="ChEBI" id="CHEBI:17562"/>
        <dbReference type="ChEBI" id="CHEBI:28938"/>
        <dbReference type="EC" id="3.5.4.5"/>
    </reaction>
</comment>
<evidence type="ECO:0000256" key="6">
    <source>
        <dbReference type="ARBA" id="ARBA00022723"/>
    </source>
</evidence>
<evidence type="ECO:0000256" key="1">
    <source>
        <dbReference type="ARBA" id="ARBA00001947"/>
    </source>
</evidence>
<comment type="caution">
    <text evidence="17">The sequence shown here is derived from an EMBL/GenBank/DDBJ whole genome shotgun (WGS) entry which is preliminary data.</text>
</comment>
<dbReference type="Gene3D" id="3.40.140.10">
    <property type="entry name" value="Cytidine Deaminase, domain 2"/>
    <property type="match status" value="1"/>
</dbReference>
<dbReference type="InterPro" id="IPR050202">
    <property type="entry name" value="Cyt/Deoxycyt_deaminase"/>
</dbReference>
<feature type="binding site" evidence="14">
    <location>
        <position position="101"/>
    </location>
    <ligand>
        <name>Zn(2+)</name>
        <dbReference type="ChEBI" id="CHEBI:29105"/>
        <note>catalytic</note>
    </ligand>
</feature>
<dbReference type="EC" id="3.5.4.5" evidence="4 15"/>
<dbReference type="Proteomes" id="UP000241514">
    <property type="component" value="Unassembled WGS sequence"/>
</dbReference>
<protein>
    <recommendedName>
        <fullName evidence="5 15">Cytidine deaminase</fullName>
        <ecNumber evidence="4 15">3.5.4.5</ecNumber>
    </recommendedName>
    <alternativeName>
        <fullName evidence="9 15">Cytidine aminohydrolase</fullName>
    </alternativeName>
</protein>
<dbReference type="FunFam" id="3.40.140.10:FF:000008">
    <property type="entry name" value="Cytidine deaminase"/>
    <property type="match status" value="1"/>
</dbReference>
<dbReference type="PANTHER" id="PTHR11644">
    <property type="entry name" value="CYTIDINE DEAMINASE"/>
    <property type="match status" value="1"/>
</dbReference>
<dbReference type="NCBIfam" id="NF004064">
    <property type="entry name" value="PRK05578.1"/>
    <property type="match status" value="1"/>
</dbReference>
<dbReference type="InterPro" id="IPR006262">
    <property type="entry name" value="Cyt_deam_tetra"/>
</dbReference>
<evidence type="ECO:0000256" key="3">
    <source>
        <dbReference type="ARBA" id="ARBA00006576"/>
    </source>
</evidence>
<feature type="active site" description="Proton donor" evidence="12">
    <location>
        <position position="65"/>
    </location>
</feature>
<dbReference type="PANTHER" id="PTHR11644:SF2">
    <property type="entry name" value="CYTIDINE DEAMINASE"/>
    <property type="match status" value="1"/>
</dbReference>
<evidence type="ECO:0000259" key="16">
    <source>
        <dbReference type="PROSITE" id="PS51747"/>
    </source>
</evidence>
<dbReference type="GO" id="GO:0008270">
    <property type="term" value="F:zinc ion binding"/>
    <property type="evidence" value="ECO:0007669"/>
    <property type="project" value="UniProtKB-UniRule"/>
</dbReference>
<evidence type="ECO:0000256" key="13">
    <source>
        <dbReference type="PIRSR" id="PIRSR606262-2"/>
    </source>
</evidence>
<organism evidence="17 18">
    <name type="scientific">Pseudidiomarina aestuarii</name>
    <dbReference type="NCBI Taxonomy" id="624146"/>
    <lineage>
        <taxon>Bacteria</taxon>
        <taxon>Pseudomonadati</taxon>
        <taxon>Pseudomonadota</taxon>
        <taxon>Gammaproteobacteria</taxon>
        <taxon>Alteromonadales</taxon>
        <taxon>Idiomarinaceae</taxon>
        <taxon>Pseudidiomarina</taxon>
    </lineage>
</organism>
<comment type="similarity">
    <text evidence="3 15">Belongs to the cytidine and deoxycytidylate deaminase family.</text>
</comment>
<gene>
    <name evidence="17" type="ORF">C9928_02375</name>
</gene>
<comment type="catalytic activity">
    <reaction evidence="10 15">
        <text>2'-deoxycytidine + H2O + H(+) = 2'-deoxyuridine + NH4(+)</text>
        <dbReference type="Rhea" id="RHEA:13433"/>
        <dbReference type="ChEBI" id="CHEBI:15377"/>
        <dbReference type="ChEBI" id="CHEBI:15378"/>
        <dbReference type="ChEBI" id="CHEBI:15698"/>
        <dbReference type="ChEBI" id="CHEBI:16450"/>
        <dbReference type="ChEBI" id="CHEBI:28938"/>
        <dbReference type="EC" id="3.5.4.5"/>
    </reaction>
</comment>
<feature type="binding site" evidence="14">
    <location>
        <position position="63"/>
    </location>
    <ligand>
        <name>Zn(2+)</name>
        <dbReference type="ChEBI" id="CHEBI:29105"/>
        <note>catalytic</note>
    </ligand>
</feature>
<evidence type="ECO:0000256" key="4">
    <source>
        <dbReference type="ARBA" id="ARBA00012783"/>
    </source>
</evidence>
<proteinExistence type="inferred from homology"/>
<dbReference type="AlphaFoldDB" id="A0A6N4DJN2"/>
<evidence type="ECO:0000256" key="8">
    <source>
        <dbReference type="ARBA" id="ARBA00022833"/>
    </source>
</evidence>
<comment type="cofactor">
    <cofactor evidence="1 14 15">
        <name>Zn(2+)</name>
        <dbReference type="ChEBI" id="CHEBI:29105"/>
    </cofactor>
</comment>
<feature type="domain" description="CMP/dCMP-type deaminase" evidence="16">
    <location>
        <begin position="11"/>
        <end position="139"/>
    </location>
</feature>